<dbReference type="AlphaFoldDB" id="M3YK06"/>
<protein>
    <submittedName>
        <fullName evidence="1">Uncharacterized protein</fullName>
    </submittedName>
</protein>
<dbReference type="InParanoid" id="M3YK06"/>
<sequence>LPPGLRKCLPPGLRKCLTPGFRKCVPPSLPEVLASQPPGSTCLLGLPPPEAPACQPPIQIFPLSGSPPFLSLSLWFLIYPVPLCLPSLDCDPRLLPVAFLIDISLNASPQEIPSALCSMEGTRQGMKTQRMRSPPTVS</sequence>
<organism evidence="1">
    <name type="scientific">Mustela putorius furo</name>
    <name type="common">European domestic ferret</name>
    <name type="synonym">Mustela furo</name>
    <dbReference type="NCBI Taxonomy" id="9669"/>
    <lineage>
        <taxon>Eukaryota</taxon>
        <taxon>Metazoa</taxon>
        <taxon>Chordata</taxon>
        <taxon>Craniata</taxon>
        <taxon>Vertebrata</taxon>
        <taxon>Euteleostomi</taxon>
        <taxon>Mammalia</taxon>
        <taxon>Eutheria</taxon>
        <taxon>Laurasiatheria</taxon>
        <taxon>Carnivora</taxon>
        <taxon>Caniformia</taxon>
        <taxon>Musteloidea</taxon>
        <taxon>Mustelidae</taxon>
        <taxon>Mustelinae</taxon>
        <taxon>Mustela</taxon>
    </lineage>
</organism>
<dbReference type="Ensembl" id="ENSMPUT00000011855.1">
    <property type="protein sequence ID" value="ENSMPUP00000011663.1"/>
    <property type="gene ID" value="ENSMPUG00000011757.1"/>
</dbReference>
<proteinExistence type="predicted"/>
<dbReference type="HOGENOM" id="CLU_1854567_0_0_1"/>
<accession>M3YK06</accession>
<dbReference type="EMBL" id="AEYP01019756">
    <property type="status" value="NOT_ANNOTATED_CDS"/>
    <property type="molecule type" value="Genomic_DNA"/>
</dbReference>
<evidence type="ECO:0000313" key="1">
    <source>
        <dbReference type="Ensembl" id="ENSMPUP00000011663.1"/>
    </source>
</evidence>
<reference evidence="1" key="1">
    <citation type="submission" date="2024-06" db="UniProtKB">
        <authorList>
            <consortium name="Ensembl"/>
        </authorList>
    </citation>
    <scope>IDENTIFICATION</scope>
</reference>
<name>M3YK06_MUSPF</name>